<reference evidence="8" key="1">
    <citation type="journal article" date="2020" name="bioRxiv">
        <title>Comparative genomics of Chlamydomonas.</title>
        <authorList>
            <person name="Craig R.J."/>
            <person name="Hasan A.R."/>
            <person name="Ness R.W."/>
            <person name="Keightley P.D."/>
        </authorList>
    </citation>
    <scope>NUCLEOTIDE SEQUENCE</scope>
    <source>
        <strain evidence="8">CCAP 11/70</strain>
    </source>
</reference>
<dbReference type="InterPro" id="IPR011009">
    <property type="entry name" value="Kinase-like_dom_sf"/>
</dbReference>
<organism evidence="8 9">
    <name type="scientific">Edaphochlamys debaryana</name>
    <dbReference type="NCBI Taxonomy" id="47281"/>
    <lineage>
        <taxon>Eukaryota</taxon>
        <taxon>Viridiplantae</taxon>
        <taxon>Chlorophyta</taxon>
        <taxon>core chlorophytes</taxon>
        <taxon>Chlorophyceae</taxon>
        <taxon>CS clade</taxon>
        <taxon>Chlamydomonadales</taxon>
        <taxon>Chlamydomonadales incertae sedis</taxon>
        <taxon>Edaphochlamys</taxon>
    </lineage>
</organism>
<evidence type="ECO:0000313" key="9">
    <source>
        <dbReference type="Proteomes" id="UP000612055"/>
    </source>
</evidence>
<evidence type="ECO:0000259" key="7">
    <source>
        <dbReference type="PROSITE" id="PS50011"/>
    </source>
</evidence>
<proteinExistence type="predicted"/>
<feature type="region of interest" description="Disordered" evidence="6">
    <location>
        <begin position="866"/>
        <end position="972"/>
    </location>
</feature>
<feature type="compositionally biased region" description="Low complexity" evidence="6">
    <location>
        <begin position="267"/>
        <end position="276"/>
    </location>
</feature>
<dbReference type="InterPro" id="IPR050117">
    <property type="entry name" value="MAPK"/>
</dbReference>
<dbReference type="InterPro" id="IPR000719">
    <property type="entry name" value="Prot_kinase_dom"/>
</dbReference>
<gene>
    <name evidence="8" type="ORF">HYH03_016041</name>
</gene>
<dbReference type="GO" id="GO:0005524">
    <property type="term" value="F:ATP binding"/>
    <property type="evidence" value="ECO:0007669"/>
    <property type="project" value="UniProtKB-KW"/>
</dbReference>
<keyword evidence="9" id="KW-1185">Reference proteome</keyword>
<accession>A0A835XQP8</accession>
<dbReference type="OrthoDB" id="540335at2759"/>
<feature type="compositionally biased region" description="Low complexity" evidence="6">
    <location>
        <begin position="425"/>
        <end position="435"/>
    </location>
</feature>
<feature type="compositionally biased region" description="Low complexity" evidence="6">
    <location>
        <begin position="675"/>
        <end position="703"/>
    </location>
</feature>
<feature type="compositionally biased region" description="Polar residues" evidence="6">
    <location>
        <begin position="598"/>
        <end position="608"/>
    </location>
</feature>
<dbReference type="AlphaFoldDB" id="A0A835XQP8"/>
<dbReference type="PROSITE" id="PS00108">
    <property type="entry name" value="PROTEIN_KINASE_ST"/>
    <property type="match status" value="1"/>
</dbReference>
<keyword evidence="3" id="KW-0547">Nucleotide-binding</keyword>
<dbReference type="PROSITE" id="PS50011">
    <property type="entry name" value="PROTEIN_KINASE_DOM"/>
    <property type="match status" value="1"/>
</dbReference>
<feature type="compositionally biased region" description="Acidic residues" evidence="6">
    <location>
        <begin position="618"/>
        <end position="627"/>
    </location>
</feature>
<keyword evidence="5" id="KW-0067">ATP-binding</keyword>
<dbReference type="InterPro" id="IPR008271">
    <property type="entry name" value="Ser/Thr_kinase_AS"/>
</dbReference>
<dbReference type="FunFam" id="1.10.510.10:FF:000624">
    <property type="entry name" value="Mitogen-activated protein kinase"/>
    <property type="match status" value="1"/>
</dbReference>
<evidence type="ECO:0000256" key="4">
    <source>
        <dbReference type="ARBA" id="ARBA00022777"/>
    </source>
</evidence>
<evidence type="ECO:0000256" key="6">
    <source>
        <dbReference type="SAM" id="MobiDB-lite"/>
    </source>
</evidence>
<keyword evidence="4" id="KW-0418">Kinase</keyword>
<feature type="compositionally biased region" description="Low complexity" evidence="6">
    <location>
        <begin position="906"/>
        <end position="923"/>
    </location>
</feature>
<feature type="compositionally biased region" description="Low complexity" evidence="6">
    <location>
        <begin position="871"/>
        <end position="892"/>
    </location>
</feature>
<dbReference type="Gene3D" id="3.30.200.20">
    <property type="entry name" value="Phosphorylase Kinase, domain 1"/>
    <property type="match status" value="1"/>
</dbReference>
<dbReference type="Proteomes" id="UP000612055">
    <property type="component" value="Unassembled WGS sequence"/>
</dbReference>
<feature type="region of interest" description="Disordered" evidence="6">
    <location>
        <begin position="589"/>
        <end position="778"/>
    </location>
</feature>
<feature type="region of interest" description="Disordered" evidence="6">
    <location>
        <begin position="1063"/>
        <end position="1126"/>
    </location>
</feature>
<feature type="compositionally biased region" description="Pro residues" evidence="6">
    <location>
        <begin position="739"/>
        <end position="753"/>
    </location>
</feature>
<feature type="compositionally biased region" description="Low complexity" evidence="6">
    <location>
        <begin position="394"/>
        <end position="413"/>
    </location>
</feature>
<protein>
    <recommendedName>
        <fullName evidence="7">Protein kinase domain-containing protein</fullName>
    </recommendedName>
</protein>
<dbReference type="SMART" id="SM00220">
    <property type="entry name" value="S_TKc"/>
    <property type="match status" value="1"/>
</dbReference>
<feature type="region of interest" description="Disordered" evidence="6">
    <location>
        <begin position="370"/>
        <end position="435"/>
    </location>
</feature>
<feature type="region of interest" description="Disordered" evidence="6">
    <location>
        <begin position="316"/>
        <end position="348"/>
    </location>
</feature>
<comment type="caution">
    <text evidence="8">The sequence shown here is derived from an EMBL/GenBank/DDBJ whole genome shotgun (WGS) entry which is preliminary data.</text>
</comment>
<feature type="region of interest" description="Disordered" evidence="6">
    <location>
        <begin position="453"/>
        <end position="500"/>
    </location>
</feature>
<evidence type="ECO:0000256" key="5">
    <source>
        <dbReference type="ARBA" id="ARBA00022840"/>
    </source>
</evidence>
<evidence type="ECO:0000313" key="8">
    <source>
        <dbReference type="EMBL" id="KAG2485255.1"/>
    </source>
</evidence>
<feature type="compositionally biased region" description="Basic residues" evidence="6">
    <location>
        <begin position="756"/>
        <end position="773"/>
    </location>
</feature>
<dbReference type="SUPFAM" id="SSF56112">
    <property type="entry name" value="Protein kinase-like (PK-like)"/>
    <property type="match status" value="1"/>
</dbReference>
<sequence length="1126" mass="111849">MREIKLLRATTHEHVVSVIEAFRSQSSGNVYLVMEYADSCLNLDLKKHRSGLPPADVMRITWQLASALHYLHSKKIIHRDLKPANILLTAAGDLKLCDFGFARDLPPAGQQADMSSYVTTRWYRAPEVVVGADYGAAVDIWALGCLFAELLNGQPLFPGASNMDQLSLIVACFGHLPNRLLAKALTNPHLVGVQLRTGNPRNWAVALQQRYLPYGQAAVDLLLACLNPDPLKRATADEVMRSPYFEPIRQKKVPALLGPPSVPATPSPAAASPTASAAASASGTPASALLLQTEAAAAAAAAAAARAAPAAAAAAAALQPPASDTRRPTPDSQVQPERPAPVHPAIVPAKPAPVPAAAAAAAAAAPVAAPTPPQAAPRVGPASMEVDTPPAPPAAAGGSAPTAPAAAAPAPTAHHVHFSQEEARGAAQAQAQAQQQQLQAAEARVAAPRASVGALPVGTGGRHVTDSGLGTMPSAAQQGAAPQQGSGKPGSTIVHPKRASEQNTATYGAHRGAAADMPMRVARVSMVNPDGTPHPATAAAAGPSGDSASPSPAATPTAAGAGAGPSVASGMPAQLISPLGISGGAGAYGAGPMRRRSTATGSRLTRMSHTCEGQDPLREEDESEDESSPLPTTQAPAPSTAGPRHSAPGLHPIVPPPVAAAGPPALHPSPRRSSRLSAVTEPGMHPGAPGGAAAAAGNAPTHPVGSSDSGAGPAATMSEARAPAGPAAIQHSPLGRAHYPPPTAAPAPQPAPAAHPHAHVHPAHPHPHPHMHPGLHGTVSAMSLNVTPMAAGDAGGAGAGGTLVRTTAGGHNVPTPAAPTAGQMRAHNPPTHITTPAAAAAAAGLMSRPVSNLYINLEKQVDQVSNSSADSSTVGSPSTTPTSGAATGAQAAARRHTLADGPTSILRSMLRTLSTRRTTASLSGTPGDQTNAANAGSGAASSIGGAGSAVNSQGGSSAAANSGSSAGVSPYIPTRPSSNNFVAGGPGGAGGSNDGSTGFSIPGAAVILEEPGAQPGQSLRRSTTVSHGATTSRVGLPALRQNGPTVAVPPVTNGYGSAVVSPAGRARNPPMRTSDAGVVSTGSRPVTAVAAKPPPIPQEAPGAPLPVVRPMPPADAPPNRPARPTG</sequence>
<dbReference type="Pfam" id="PF00069">
    <property type="entry name" value="Pkinase"/>
    <property type="match status" value="1"/>
</dbReference>
<evidence type="ECO:0000256" key="3">
    <source>
        <dbReference type="ARBA" id="ARBA00022741"/>
    </source>
</evidence>
<dbReference type="Gene3D" id="1.10.510.10">
    <property type="entry name" value="Transferase(Phosphotransferase) domain 1"/>
    <property type="match status" value="1"/>
</dbReference>
<feature type="region of interest" description="Disordered" evidence="6">
    <location>
        <begin position="256"/>
        <end position="276"/>
    </location>
</feature>
<dbReference type="PANTHER" id="PTHR24055">
    <property type="entry name" value="MITOGEN-ACTIVATED PROTEIN KINASE"/>
    <property type="match status" value="1"/>
</dbReference>
<dbReference type="GO" id="GO:0004674">
    <property type="term" value="F:protein serine/threonine kinase activity"/>
    <property type="evidence" value="ECO:0007669"/>
    <property type="project" value="UniProtKB-KW"/>
</dbReference>
<feature type="compositionally biased region" description="Low complexity" evidence="6">
    <location>
        <begin position="531"/>
        <end position="566"/>
    </location>
</feature>
<feature type="compositionally biased region" description="Pro residues" evidence="6">
    <location>
        <begin position="1092"/>
        <end position="1126"/>
    </location>
</feature>
<feature type="compositionally biased region" description="Low complexity" evidence="6">
    <location>
        <begin position="473"/>
        <end position="490"/>
    </location>
</feature>
<keyword evidence="2" id="KW-0808">Transferase</keyword>
<name>A0A835XQP8_9CHLO</name>
<feature type="region of interest" description="Disordered" evidence="6">
    <location>
        <begin position="526"/>
        <end position="566"/>
    </location>
</feature>
<feature type="compositionally biased region" description="Low complexity" evidence="6">
    <location>
        <begin position="931"/>
        <end position="969"/>
    </location>
</feature>
<evidence type="ECO:0000256" key="1">
    <source>
        <dbReference type="ARBA" id="ARBA00022527"/>
    </source>
</evidence>
<feature type="domain" description="Protein kinase" evidence="7">
    <location>
        <begin position="1"/>
        <end position="245"/>
    </location>
</feature>
<dbReference type="EMBL" id="JAEHOE010000133">
    <property type="protein sequence ID" value="KAG2485255.1"/>
    <property type="molecule type" value="Genomic_DNA"/>
</dbReference>
<keyword evidence="1" id="KW-0723">Serine/threonine-protein kinase</keyword>
<evidence type="ECO:0000256" key="2">
    <source>
        <dbReference type="ARBA" id="ARBA00022679"/>
    </source>
</evidence>